<organism evidence="4 5">
    <name type="scientific">Tulasnella calospora MUT 4182</name>
    <dbReference type="NCBI Taxonomy" id="1051891"/>
    <lineage>
        <taxon>Eukaryota</taxon>
        <taxon>Fungi</taxon>
        <taxon>Dikarya</taxon>
        <taxon>Basidiomycota</taxon>
        <taxon>Agaricomycotina</taxon>
        <taxon>Agaricomycetes</taxon>
        <taxon>Cantharellales</taxon>
        <taxon>Tulasnellaceae</taxon>
        <taxon>Tulasnella</taxon>
    </lineage>
</organism>
<dbReference type="PANTHER" id="PTHR14021:SF15">
    <property type="entry name" value="IRON-SULFUR CLUSTER CO-CHAPERONE PROTEIN HSCB"/>
    <property type="match status" value="1"/>
</dbReference>
<dbReference type="PANTHER" id="PTHR14021">
    <property type="entry name" value="IRON-SULFUR CLUSTER CO-CHAPERONE PROTEIN HSCB"/>
    <property type="match status" value="1"/>
</dbReference>
<dbReference type="STRING" id="1051891.A0A0C3PT01"/>
<dbReference type="GO" id="GO:0044571">
    <property type="term" value="P:[2Fe-2S] cluster assembly"/>
    <property type="evidence" value="ECO:0007669"/>
    <property type="project" value="InterPro"/>
</dbReference>
<keyword evidence="2" id="KW-0143">Chaperone</keyword>
<dbReference type="Pfam" id="PF07743">
    <property type="entry name" value="HSCB_C"/>
    <property type="match status" value="1"/>
</dbReference>
<dbReference type="InterPro" id="IPR004640">
    <property type="entry name" value="HscB"/>
</dbReference>
<dbReference type="SMART" id="SM00271">
    <property type="entry name" value="DnaJ"/>
    <property type="match status" value="1"/>
</dbReference>
<dbReference type="EMBL" id="KN823336">
    <property type="protein sequence ID" value="KIO17860.1"/>
    <property type="molecule type" value="Genomic_DNA"/>
</dbReference>
<keyword evidence="5" id="KW-1185">Reference proteome</keyword>
<dbReference type="GO" id="GO:0051087">
    <property type="term" value="F:protein-folding chaperone binding"/>
    <property type="evidence" value="ECO:0007669"/>
    <property type="project" value="InterPro"/>
</dbReference>
<dbReference type="InterPro" id="IPR036869">
    <property type="entry name" value="J_dom_sf"/>
</dbReference>
<evidence type="ECO:0000256" key="1">
    <source>
        <dbReference type="ARBA" id="ARBA00010476"/>
    </source>
</evidence>
<gene>
    <name evidence="4" type="ORF">M407DRAFT_43812</name>
</gene>
<sequence length="209" mass="23582">PALALSARRLQSTTTSLSSTCPSCGRPLPTRLPSCTNCWTIGDVSPSERCHDILSVPSGPNPFRVDTKELRRNFLKAQQTCHPDMWSARGEKERQLAERLSSRVNDAYKTLQEPIPRAQYLLEAQGMGIQEEEPPLEDLEALSEVMETMEEIDTSPDKATLENIKHHNDARMNETIADLEGAFEVPDYSKAKSELIRLIYWDRIDKGIK</sequence>
<reference evidence="5" key="2">
    <citation type="submission" date="2015-01" db="EMBL/GenBank/DDBJ databases">
        <title>Evolutionary Origins and Diversification of the Mycorrhizal Mutualists.</title>
        <authorList>
            <consortium name="DOE Joint Genome Institute"/>
            <consortium name="Mycorrhizal Genomics Consortium"/>
            <person name="Kohler A."/>
            <person name="Kuo A."/>
            <person name="Nagy L.G."/>
            <person name="Floudas D."/>
            <person name="Copeland A."/>
            <person name="Barry K.W."/>
            <person name="Cichocki N."/>
            <person name="Veneault-Fourrey C."/>
            <person name="LaButti K."/>
            <person name="Lindquist E.A."/>
            <person name="Lipzen A."/>
            <person name="Lundell T."/>
            <person name="Morin E."/>
            <person name="Murat C."/>
            <person name="Riley R."/>
            <person name="Ohm R."/>
            <person name="Sun H."/>
            <person name="Tunlid A."/>
            <person name="Henrissat B."/>
            <person name="Grigoriev I.V."/>
            <person name="Hibbett D.S."/>
            <person name="Martin F."/>
        </authorList>
    </citation>
    <scope>NUCLEOTIDE SEQUENCE [LARGE SCALE GENOMIC DNA]</scope>
    <source>
        <strain evidence="5">MUT 4182</strain>
    </source>
</reference>
<reference evidence="4 5" key="1">
    <citation type="submission" date="2014-04" db="EMBL/GenBank/DDBJ databases">
        <authorList>
            <consortium name="DOE Joint Genome Institute"/>
            <person name="Kuo A."/>
            <person name="Girlanda M."/>
            <person name="Perotto S."/>
            <person name="Kohler A."/>
            <person name="Nagy L.G."/>
            <person name="Floudas D."/>
            <person name="Copeland A."/>
            <person name="Barry K.W."/>
            <person name="Cichocki N."/>
            <person name="Veneault-Fourrey C."/>
            <person name="LaButti K."/>
            <person name="Lindquist E.A."/>
            <person name="Lipzen A."/>
            <person name="Lundell T."/>
            <person name="Morin E."/>
            <person name="Murat C."/>
            <person name="Sun H."/>
            <person name="Tunlid A."/>
            <person name="Henrissat B."/>
            <person name="Grigoriev I.V."/>
            <person name="Hibbett D.S."/>
            <person name="Martin F."/>
            <person name="Nordberg H.P."/>
            <person name="Cantor M.N."/>
            <person name="Hua S.X."/>
        </authorList>
    </citation>
    <scope>NUCLEOTIDE SEQUENCE [LARGE SCALE GENOMIC DNA]</scope>
    <source>
        <strain evidence="4 5">MUT 4182</strain>
    </source>
</reference>
<evidence type="ECO:0000313" key="5">
    <source>
        <dbReference type="Proteomes" id="UP000054248"/>
    </source>
</evidence>
<dbReference type="GO" id="GO:0001671">
    <property type="term" value="F:ATPase activator activity"/>
    <property type="evidence" value="ECO:0007669"/>
    <property type="project" value="InterPro"/>
</dbReference>
<name>A0A0C3PT01_9AGAM</name>
<accession>A0A0C3PT01</accession>
<feature type="non-terminal residue" evidence="4">
    <location>
        <position position="209"/>
    </location>
</feature>
<dbReference type="InterPro" id="IPR001623">
    <property type="entry name" value="DnaJ_domain"/>
</dbReference>
<feature type="non-terminal residue" evidence="4">
    <location>
        <position position="1"/>
    </location>
</feature>
<dbReference type="PROSITE" id="PS50076">
    <property type="entry name" value="DNAJ_2"/>
    <property type="match status" value="1"/>
</dbReference>
<dbReference type="InterPro" id="IPR009073">
    <property type="entry name" value="HscB_oligo_C"/>
</dbReference>
<dbReference type="SUPFAM" id="SSF46565">
    <property type="entry name" value="Chaperone J-domain"/>
    <property type="match status" value="1"/>
</dbReference>
<dbReference type="InterPro" id="IPR036386">
    <property type="entry name" value="HscB_C_sf"/>
</dbReference>
<dbReference type="Proteomes" id="UP000054248">
    <property type="component" value="Unassembled WGS sequence"/>
</dbReference>
<evidence type="ECO:0000259" key="3">
    <source>
        <dbReference type="PROSITE" id="PS50076"/>
    </source>
</evidence>
<dbReference type="HOGENOM" id="CLU_068529_0_1_1"/>
<dbReference type="Gene3D" id="1.20.1280.20">
    <property type="entry name" value="HscB, C-terminal domain"/>
    <property type="match status" value="1"/>
</dbReference>
<comment type="similarity">
    <text evidence="1">Belongs to the HscB family.</text>
</comment>
<dbReference type="SUPFAM" id="SSF47144">
    <property type="entry name" value="HSC20 (HSCB), C-terminal oligomerisation domain"/>
    <property type="match status" value="1"/>
</dbReference>
<protein>
    <recommendedName>
        <fullName evidence="3">J domain-containing protein</fullName>
    </recommendedName>
</protein>
<dbReference type="GO" id="GO:0051259">
    <property type="term" value="P:protein complex oligomerization"/>
    <property type="evidence" value="ECO:0007669"/>
    <property type="project" value="InterPro"/>
</dbReference>
<dbReference type="NCBIfam" id="TIGR00714">
    <property type="entry name" value="hscB"/>
    <property type="match status" value="1"/>
</dbReference>
<dbReference type="GO" id="GO:0005739">
    <property type="term" value="C:mitochondrion"/>
    <property type="evidence" value="ECO:0007669"/>
    <property type="project" value="TreeGrafter"/>
</dbReference>
<proteinExistence type="inferred from homology"/>
<evidence type="ECO:0000256" key="2">
    <source>
        <dbReference type="ARBA" id="ARBA00023186"/>
    </source>
</evidence>
<feature type="domain" description="J" evidence="3">
    <location>
        <begin position="49"/>
        <end position="124"/>
    </location>
</feature>
<dbReference type="OrthoDB" id="448954at2759"/>
<evidence type="ECO:0000313" key="4">
    <source>
        <dbReference type="EMBL" id="KIO17860.1"/>
    </source>
</evidence>
<dbReference type="AlphaFoldDB" id="A0A0C3PT01"/>
<dbReference type="Gene3D" id="1.10.287.110">
    <property type="entry name" value="DnaJ domain"/>
    <property type="match status" value="1"/>
</dbReference>